<gene>
    <name evidence="10" type="ORF">VII00023_00095</name>
</gene>
<dbReference type="Pfam" id="PF01554">
    <property type="entry name" value="MatE"/>
    <property type="match status" value="2"/>
</dbReference>
<dbReference type="EMBL" id="AFWF01000104">
    <property type="protein sequence ID" value="EGU41962.1"/>
    <property type="molecule type" value="Genomic_DNA"/>
</dbReference>
<feature type="transmembrane region" description="Helical" evidence="9">
    <location>
        <begin position="154"/>
        <end position="175"/>
    </location>
</feature>
<evidence type="ECO:0000256" key="6">
    <source>
        <dbReference type="ARBA" id="ARBA00022989"/>
    </source>
</evidence>
<organism evidence="10 11">
    <name type="scientific">Vibrio ichthyoenteri ATCC 700023</name>
    <dbReference type="NCBI Taxonomy" id="870968"/>
    <lineage>
        <taxon>Bacteria</taxon>
        <taxon>Pseudomonadati</taxon>
        <taxon>Pseudomonadota</taxon>
        <taxon>Gammaproteobacteria</taxon>
        <taxon>Vibrionales</taxon>
        <taxon>Vibrionaceae</taxon>
        <taxon>Vibrio</taxon>
    </lineage>
</organism>
<name>F9S1C3_9VIBR</name>
<feature type="transmembrane region" description="Helical" evidence="9">
    <location>
        <begin position="274"/>
        <end position="292"/>
    </location>
</feature>
<reference evidence="10 11" key="1">
    <citation type="journal article" date="2012" name="Int. J. Syst. Evol. Microbiol.">
        <title>Vibrio caribbeanicus sp. nov., isolated from the marine sponge Scleritoderma cyanea.</title>
        <authorList>
            <person name="Hoffmann M."/>
            <person name="Monday S.R."/>
            <person name="Allard M.W."/>
            <person name="Strain E.A."/>
            <person name="Whittaker P."/>
            <person name="Naum M."/>
            <person name="McCarthy P.J."/>
            <person name="Lopez J.V."/>
            <person name="Fischer M."/>
            <person name="Brown E.W."/>
        </authorList>
    </citation>
    <scope>NUCLEOTIDE SEQUENCE [LARGE SCALE GENOMIC DNA]</scope>
    <source>
        <strain evidence="10 11">ATCC 700023</strain>
    </source>
</reference>
<dbReference type="PANTHER" id="PTHR43549:SF3">
    <property type="entry name" value="MULTIDRUG RESISTANCE PROTEIN YPNP-RELATED"/>
    <property type="match status" value="1"/>
</dbReference>
<dbReference type="InterPro" id="IPR052031">
    <property type="entry name" value="Membrane_Transporter-Flippase"/>
</dbReference>
<dbReference type="PANTHER" id="PTHR43549">
    <property type="entry name" value="MULTIDRUG RESISTANCE PROTEIN YPNP-RELATED"/>
    <property type="match status" value="1"/>
</dbReference>
<evidence type="ECO:0000256" key="3">
    <source>
        <dbReference type="ARBA" id="ARBA00022448"/>
    </source>
</evidence>
<evidence type="ECO:0000256" key="5">
    <source>
        <dbReference type="ARBA" id="ARBA00022692"/>
    </source>
</evidence>
<evidence type="ECO:0000256" key="4">
    <source>
        <dbReference type="ARBA" id="ARBA00022475"/>
    </source>
</evidence>
<protein>
    <recommendedName>
        <fullName evidence="2">Multidrug resistance protein NorM</fullName>
    </recommendedName>
    <alternativeName>
        <fullName evidence="8">Na(+)/drug antiporter</fullName>
    </alternativeName>
</protein>
<feature type="transmembrane region" description="Helical" evidence="9">
    <location>
        <begin position="372"/>
        <end position="391"/>
    </location>
</feature>
<dbReference type="AlphaFoldDB" id="F9S1C3"/>
<feature type="transmembrane region" description="Helical" evidence="9">
    <location>
        <begin position="75"/>
        <end position="99"/>
    </location>
</feature>
<accession>F9S1C3</accession>
<dbReference type="Proteomes" id="UP000004605">
    <property type="component" value="Unassembled WGS sequence"/>
</dbReference>
<feature type="transmembrane region" description="Helical" evidence="9">
    <location>
        <begin position="187"/>
        <end position="206"/>
    </location>
</feature>
<evidence type="ECO:0000256" key="2">
    <source>
        <dbReference type="ARBA" id="ARBA00013489"/>
    </source>
</evidence>
<feature type="transmembrane region" description="Helical" evidence="9">
    <location>
        <begin position="35"/>
        <end position="55"/>
    </location>
</feature>
<keyword evidence="5 9" id="KW-0812">Transmembrane</keyword>
<evidence type="ECO:0000256" key="8">
    <source>
        <dbReference type="ARBA" id="ARBA00030855"/>
    </source>
</evidence>
<comment type="caution">
    <text evidence="10">The sequence shown here is derived from an EMBL/GenBank/DDBJ whole genome shotgun (WGS) entry which is preliminary data.</text>
</comment>
<proteinExistence type="predicted"/>
<feature type="transmembrane region" description="Helical" evidence="9">
    <location>
        <begin position="111"/>
        <end position="134"/>
    </location>
</feature>
<feature type="transmembrane region" description="Helical" evidence="9">
    <location>
        <begin position="431"/>
        <end position="450"/>
    </location>
</feature>
<evidence type="ECO:0000256" key="1">
    <source>
        <dbReference type="ARBA" id="ARBA00004429"/>
    </source>
</evidence>
<sequence>MFIFINNKAEQVSALFLFSIFQWHTMHSKDLGSQLFSMTWPMLFGVLSLMSFQLVDSAFIGQLGILPLAAQGFTLPIQMIIIGLQVGLGIATTAVIARAIGAKQERYAQQLGGLVVAMGSVGVALFCVILYLIREPILLMLSAPESVFVIIDTYWIYWLVSSWTGALLYFFYSVCRANGNTMLPGSMMVITSLINLALDPLFIFTFDMGINGAALATIIAFGLGILLVAPKVVKKQWMSFDWHDLDVTKSLTSIGNIMGPAMISQLLPPLSSMLATKLLAGFGTAAVAAWALGSRFEFFAIVSVLALTMSMPPMVGRLLGGQKLDEIRQLVIIASKYILLFQLAVAAIAWLSSDFLATIMTSDQQVKQILTWHLMIVPFSLGPLGICMLMVSINNALGKSYTALTISALRLFLFFLPCLWIGSLLGGIEGIFWGAFIGNIGAGISAWIMYQRAFKQVEHKLAIK</sequence>
<dbReference type="NCBIfam" id="TIGR00797">
    <property type="entry name" value="matE"/>
    <property type="match status" value="1"/>
</dbReference>
<evidence type="ECO:0000313" key="10">
    <source>
        <dbReference type="EMBL" id="EGU41962.1"/>
    </source>
</evidence>
<evidence type="ECO:0000256" key="9">
    <source>
        <dbReference type="SAM" id="Phobius"/>
    </source>
</evidence>
<keyword evidence="11" id="KW-1185">Reference proteome</keyword>
<feature type="transmembrane region" description="Helical" evidence="9">
    <location>
        <begin position="212"/>
        <end position="229"/>
    </location>
</feature>
<feature type="transmembrane region" description="Helical" evidence="9">
    <location>
        <begin position="298"/>
        <end position="319"/>
    </location>
</feature>
<dbReference type="GO" id="GO:0005886">
    <property type="term" value="C:plasma membrane"/>
    <property type="evidence" value="ECO:0007669"/>
    <property type="project" value="UniProtKB-SubCell"/>
</dbReference>
<dbReference type="InterPro" id="IPR048279">
    <property type="entry name" value="MdtK-like"/>
</dbReference>
<evidence type="ECO:0000313" key="11">
    <source>
        <dbReference type="Proteomes" id="UP000004605"/>
    </source>
</evidence>
<keyword evidence="4" id="KW-1003">Cell membrane</keyword>
<feature type="transmembrane region" description="Helical" evidence="9">
    <location>
        <begin position="331"/>
        <end position="352"/>
    </location>
</feature>
<dbReference type="PIRSF" id="PIRSF006603">
    <property type="entry name" value="DinF"/>
    <property type="match status" value="1"/>
</dbReference>
<feature type="transmembrane region" description="Helical" evidence="9">
    <location>
        <begin position="403"/>
        <end position="425"/>
    </location>
</feature>
<comment type="subcellular location">
    <subcellularLocation>
        <location evidence="1">Cell inner membrane</location>
        <topology evidence="1">Multi-pass membrane protein</topology>
    </subcellularLocation>
</comment>
<evidence type="ECO:0000256" key="7">
    <source>
        <dbReference type="ARBA" id="ARBA00023136"/>
    </source>
</evidence>
<keyword evidence="6 9" id="KW-1133">Transmembrane helix</keyword>
<keyword evidence="3" id="KW-0813">Transport</keyword>
<dbReference type="InterPro" id="IPR002528">
    <property type="entry name" value="MATE_fam"/>
</dbReference>
<dbReference type="GO" id="GO:0015297">
    <property type="term" value="F:antiporter activity"/>
    <property type="evidence" value="ECO:0007669"/>
    <property type="project" value="InterPro"/>
</dbReference>
<dbReference type="GO" id="GO:0042910">
    <property type="term" value="F:xenobiotic transmembrane transporter activity"/>
    <property type="evidence" value="ECO:0007669"/>
    <property type="project" value="InterPro"/>
</dbReference>
<keyword evidence="7 9" id="KW-0472">Membrane</keyword>